<accession>A0A1I7IY22</accession>
<evidence type="ECO:0000256" key="2">
    <source>
        <dbReference type="ARBA" id="ARBA00012438"/>
    </source>
</evidence>
<evidence type="ECO:0000256" key="4">
    <source>
        <dbReference type="ARBA" id="ARBA00022777"/>
    </source>
</evidence>
<dbReference type="EMBL" id="FPBX01000020">
    <property type="protein sequence ID" value="SFU77836.1"/>
    <property type="molecule type" value="Genomic_DNA"/>
</dbReference>
<dbReference type="PANTHER" id="PTHR24421:SF10">
    <property type="entry name" value="NITRATE_NITRITE SENSOR PROTEIN NARQ"/>
    <property type="match status" value="1"/>
</dbReference>
<dbReference type="InterPro" id="IPR050482">
    <property type="entry name" value="Sensor_HK_TwoCompSys"/>
</dbReference>
<dbReference type="InterPro" id="IPR036890">
    <property type="entry name" value="HATPase_C_sf"/>
</dbReference>
<dbReference type="GO" id="GO:0000160">
    <property type="term" value="P:phosphorelay signal transduction system"/>
    <property type="evidence" value="ECO:0007669"/>
    <property type="project" value="UniProtKB-KW"/>
</dbReference>
<dbReference type="SUPFAM" id="SSF55874">
    <property type="entry name" value="ATPase domain of HSP90 chaperone/DNA topoisomerase II/histidine kinase"/>
    <property type="match status" value="1"/>
</dbReference>
<dbReference type="AlphaFoldDB" id="A0A1I7IY22"/>
<gene>
    <name evidence="7" type="ORF">SAMN04489707_102042</name>
</gene>
<dbReference type="Proteomes" id="UP000183656">
    <property type="component" value="Unassembled WGS sequence"/>
</dbReference>
<dbReference type="OrthoDB" id="8697484at2"/>
<dbReference type="EC" id="2.7.13.3" evidence="2"/>
<evidence type="ECO:0000313" key="7">
    <source>
        <dbReference type="EMBL" id="SFU77836.1"/>
    </source>
</evidence>
<evidence type="ECO:0000259" key="6">
    <source>
        <dbReference type="Pfam" id="PF02518"/>
    </source>
</evidence>
<dbReference type="InterPro" id="IPR003594">
    <property type="entry name" value="HATPase_dom"/>
</dbReference>
<reference evidence="7 8" key="1">
    <citation type="submission" date="2016-10" db="EMBL/GenBank/DDBJ databases">
        <authorList>
            <person name="de Groot N.N."/>
        </authorList>
    </citation>
    <scope>NUCLEOTIDE SEQUENCE [LARGE SCALE GENOMIC DNA]</scope>
    <source>
        <strain evidence="7 8">R-24608</strain>
    </source>
</reference>
<dbReference type="Pfam" id="PF02518">
    <property type="entry name" value="HATPase_c"/>
    <property type="match status" value="1"/>
</dbReference>
<proteinExistence type="predicted"/>
<evidence type="ECO:0000313" key="8">
    <source>
        <dbReference type="Proteomes" id="UP000183656"/>
    </source>
</evidence>
<dbReference type="CDD" id="cd16917">
    <property type="entry name" value="HATPase_UhpB-NarQ-NarX-like"/>
    <property type="match status" value="1"/>
</dbReference>
<comment type="catalytic activity">
    <reaction evidence="1">
        <text>ATP + protein L-histidine = ADP + protein N-phospho-L-histidine.</text>
        <dbReference type="EC" id="2.7.13.3"/>
    </reaction>
</comment>
<dbReference type="PANTHER" id="PTHR24421">
    <property type="entry name" value="NITRATE/NITRITE SENSOR PROTEIN NARX-RELATED"/>
    <property type="match status" value="1"/>
</dbReference>
<keyword evidence="4 7" id="KW-0418">Kinase</keyword>
<keyword evidence="5" id="KW-0902">Two-component regulatory system</keyword>
<sequence length="210" mass="22887">MLYIQPGQLLHPGNVNAPSAVGAGGDQPEHVLCGPAARRCGNLVHPDGFGVGSVENYRELITPAARWIIAAKLVSVLSLRIGGLRYRIQPALNHRVIELVWRIADGMDTQWLPAQSTVHVLKIVQEALGNILRHTHATRVEVLLEPLHRQAGLLLEVRDNGHGITVPEGHVTAATGHGLVGIRRRAQLLGGARCRFLARPRCRARAFAWS</sequence>
<protein>
    <recommendedName>
        <fullName evidence="2">histidine kinase</fullName>
        <ecNumber evidence="2">2.7.13.3</ecNumber>
    </recommendedName>
</protein>
<evidence type="ECO:0000256" key="1">
    <source>
        <dbReference type="ARBA" id="ARBA00000085"/>
    </source>
</evidence>
<dbReference type="GO" id="GO:0004673">
    <property type="term" value="F:protein histidine kinase activity"/>
    <property type="evidence" value="ECO:0007669"/>
    <property type="project" value="UniProtKB-EC"/>
</dbReference>
<evidence type="ECO:0000256" key="5">
    <source>
        <dbReference type="ARBA" id="ARBA00023012"/>
    </source>
</evidence>
<keyword evidence="3" id="KW-0808">Transferase</keyword>
<organism evidence="7 8">
    <name type="scientific">Paenacidovorax caeni</name>
    <dbReference type="NCBI Taxonomy" id="343013"/>
    <lineage>
        <taxon>Bacteria</taxon>
        <taxon>Pseudomonadati</taxon>
        <taxon>Pseudomonadota</taxon>
        <taxon>Betaproteobacteria</taxon>
        <taxon>Burkholderiales</taxon>
        <taxon>Comamonadaceae</taxon>
        <taxon>Paenacidovorax</taxon>
    </lineage>
</organism>
<evidence type="ECO:0000256" key="3">
    <source>
        <dbReference type="ARBA" id="ARBA00022679"/>
    </source>
</evidence>
<dbReference type="Gene3D" id="3.30.565.10">
    <property type="entry name" value="Histidine kinase-like ATPase, C-terminal domain"/>
    <property type="match status" value="1"/>
</dbReference>
<dbReference type="STRING" id="343013.SAMN04489707_102042"/>
<name>A0A1I7IY22_9BURK</name>
<keyword evidence="8" id="KW-1185">Reference proteome</keyword>
<feature type="domain" description="Histidine kinase/HSP90-like ATPase" evidence="6">
    <location>
        <begin position="119"/>
        <end position="191"/>
    </location>
</feature>